<evidence type="ECO:0000256" key="2">
    <source>
        <dbReference type="ARBA" id="ARBA00022723"/>
    </source>
</evidence>
<accession>A0A2B4SNI8</accession>
<dbReference type="Pfam" id="PF13613">
    <property type="entry name" value="HTH_Tnp_4"/>
    <property type="match status" value="1"/>
</dbReference>
<dbReference type="InterPro" id="IPR027806">
    <property type="entry name" value="HARBI1_dom"/>
</dbReference>
<dbReference type="Gene3D" id="1.10.720.30">
    <property type="entry name" value="SAP domain"/>
    <property type="match status" value="1"/>
</dbReference>
<feature type="domain" description="SAP" evidence="3">
    <location>
        <begin position="10"/>
        <end position="44"/>
    </location>
</feature>
<gene>
    <name evidence="4" type="ORF">AWC38_SpisGene5167</name>
</gene>
<dbReference type="OrthoDB" id="7331812at2759"/>
<evidence type="ECO:0000313" key="5">
    <source>
        <dbReference type="Proteomes" id="UP000225706"/>
    </source>
</evidence>
<evidence type="ECO:0000259" key="3">
    <source>
        <dbReference type="SMART" id="SM00513"/>
    </source>
</evidence>
<dbReference type="EMBL" id="LSMT01000056">
    <property type="protein sequence ID" value="PFX30077.1"/>
    <property type="molecule type" value="Genomic_DNA"/>
</dbReference>
<keyword evidence="5" id="KW-1185">Reference proteome</keyword>
<sequence length="531" mass="60461">MDTIQKIEDFQKLTVKYLREILKVENQPCGGKKADLVLRCQAIYQRKVVCVEPDNVSKQEQPLISLISNTKSDHEITYEVLSRDQASRGLSSWCPTLCLGHSKQQLKDSEAAEARSRRAAERRQRRSEFLETTITEKMLKIDEPGEIIEEIPFYEELVLGENLLQDGATDAGQAISEIEDGREASLDREQTTADAGTQTVNSDFNVKTQTHAATQTDEFEYLMKETVVQPFTEEYFVNNEDRVRFYTGLSGFDVLDITFRFVSPLVSRKSKTLTLFQEFVMVLIKLRLNVPLQDLAFRFGVSLSTISRKFTTWMTVLDVRLSPLIRWPERDELWRTMPMCFQFSFGKKTTIIIDCFEISIERPSNLLARAQTFSNYKHRNTVKVLIGITPQGSVCFTSKAWGGRTSDKYLTERCGFLDNLKPGDVVLADRGFTISESVAFYQAQSGTPAFTKGKNQLDPFDVERTRGIANMRIHVERVIGLLRQKYTILQSTLPLDYLTCSNNAANCPLIDRMIRVCSALTNLCPSVVPFE</sequence>
<dbReference type="Pfam" id="PF13359">
    <property type="entry name" value="DDE_Tnp_4"/>
    <property type="match status" value="1"/>
</dbReference>
<dbReference type="SMART" id="SM00513">
    <property type="entry name" value="SAP"/>
    <property type="match status" value="1"/>
</dbReference>
<dbReference type="Proteomes" id="UP000225706">
    <property type="component" value="Unassembled WGS sequence"/>
</dbReference>
<dbReference type="InterPro" id="IPR036361">
    <property type="entry name" value="SAP_dom_sf"/>
</dbReference>
<keyword evidence="2" id="KW-0479">Metal-binding</keyword>
<dbReference type="GO" id="GO:0046872">
    <property type="term" value="F:metal ion binding"/>
    <property type="evidence" value="ECO:0007669"/>
    <property type="project" value="UniProtKB-KW"/>
</dbReference>
<evidence type="ECO:0000313" key="4">
    <source>
        <dbReference type="EMBL" id="PFX30077.1"/>
    </source>
</evidence>
<dbReference type="InterPro" id="IPR027805">
    <property type="entry name" value="Transposase_HTH_dom"/>
</dbReference>
<evidence type="ECO:0000256" key="1">
    <source>
        <dbReference type="ARBA" id="ARBA00001968"/>
    </source>
</evidence>
<dbReference type="AlphaFoldDB" id="A0A2B4SNI8"/>
<proteinExistence type="predicted"/>
<comment type="caution">
    <text evidence="4">The sequence shown here is derived from an EMBL/GenBank/DDBJ whole genome shotgun (WGS) entry which is preliminary data.</text>
</comment>
<reference evidence="5" key="1">
    <citation type="journal article" date="2017" name="bioRxiv">
        <title>Comparative analysis of the genomes of Stylophora pistillata and Acropora digitifera provides evidence for extensive differences between species of corals.</title>
        <authorList>
            <person name="Voolstra C.R."/>
            <person name="Li Y."/>
            <person name="Liew Y.J."/>
            <person name="Baumgarten S."/>
            <person name="Zoccola D."/>
            <person name="Flot J.-F."/>
            <person name="Tambutte S."/>
            <person name="Allemand D."/>
            <person name="Aranda M."/>
        </authorList>
    </citation>
    <scope>NUCLEOTIDE SEQUENCE [LARGE SCALE GENOMIC DNA]</scope>
</reference>
<dbReference type="PANTHER" id="PTHR23080">
    <property type="entry name" value="THAP DOMAIN PROTEIN"/>
    <property type="match status" value="1"/>
</dbReference>
<protein>
    <recommendedName>
        <fullName evidence="3">SAP domain-containing protein</fullName>
    </recommendedName>
</protein>
<comment type="cofactor">
    <cofactor evidence="1">
        <name>a divalent metal cation</name>
        <dbReference type="ChEBI" id="CHEBI:60240"/>
    </cofactor>
</comment>
<organism evidence="4 5">
    <name type="scientific">Stylophora pistillata</name>
    <name type="common">Smooth cauliflower coral</name>
    <dbReference type="NCBI Taxonomy" id="50429"/>
    <lineage>
        <taxon>Eukaryota</taxon>
        <taxon>Metazoa</taxon>
        <taxon>Cnidaria</taxon>
        <taxon>Anthozoa</taxon>
        <taxon>Hexacorallia</taxon>
        <taxon>Scleractinia</taxon>
        <taxon>Astrocoeniina</taxon>
        <taxon>Pocilloporidae</taxon>
        <taxon>Stylophora</taxon>
    </lineage>
</organism>
<name>A0A2B4SNI8_STYPI</name>
<dbReference type="InterPro" id="IPR003034">
    <property type="entry name" value="SAP_dom"/>
</dbReference>
<dbReference type="SUPFAM" id="SSF68906">
    <property type="entry name" value="SAP domain"/>
    <property type="match status" value="1"/>
</dbReference>
<dbReference type="PANTHER" id="PTHR23080:SF144">
    <property type="entry name" value="SPINDLE AND KINETOCHORE ASSOCIATED COMPLEX SUBUNIT 3"/>
    <property type="match status" value="1"/>
</dbReference>